<dbReference type="OrthoDB" id="427830at2"/>
<proteinExistence type="predicted"/>
<dbReference type="Proteomes" id="UP000191931">
    <property type="component" value="Unassembled WGS sequence"/>
</dbReference>
<dbReference type="AlphaFoldDB" id="A0A1W1HBQ3"/>
<organism evidence="1 2">
    <name type="scientific">Desulfamplus magnetovallimortis</name>
    <dbReference type="NCBI Taxonomy" id="1246637"/>
    <lineage>
        <taxon>Bacteria</taxon>
        <taxon>Pseudomonadati</taxon>
        <taxon>Thermodesulfobacteriota</taxon>
        <taxon>Desulfobacteria</taxon>
        <taxon>Desulfobacterales</taxon>
        <taxon>Desulfobacteraceae</taxon>
        <taxon>Desulfamplus</taxon>
    </lineage>
</organism>
<dbReference type="EMBL" id="FWEV01000113">
    <property type="protein sequence ID" value="SLM29869.1"/>
    <property type="molecule type" value="Genomic_DNA"/>
</dbReference>
<accession>A0A1W1HBQ3</accession>
<sequence>MQTYSNEHIMNQNGTITINNLPFNAGEKISVVIVSKAKTHKAKKRYPFWNKPIKYIDPTEPVALDDWEIYST</sequence>
<name>A0A1W1HBQ3_9BACT</name>
<protein>
    <submittedName>
        <fullName evidence="1">Uncharacterized protein</fullName>
    </submittedName>
</protein>
<evidence type="ECO:0000313" key="2">
    <source>
        <dbReference type="Proteomes" id="UP000191931"/>
    </source>
</evidence>
<dbReference type="RefSeq" id="WP_080799243.1">
    <property type="nucleotide sequence ID" value="NZ_LT828540.1"/>
</dbReference>
<evidence type="ECO:0000313" key="1">
    <source>
        <dbReference type="EMBL" id="SLM29869.1"/>
    </source>
</evidence>
<gene>
    <name evidence="1" type="ORF">MTBBW1_200006</name>
</gene>
<keyword evidence="2" id="KW-1185">Reference proteome</keyword>
<dbReference type="STRING" id="1246637.MTBBW1_200006"/>
<reference evidence="1 2" key="1">
    <citation type="submission" date="2017-03" db="EMBL/GenBank/DDBJ databases">
        <authorList>
            <person name="Afonso C.L."/>
            <person name="Miller P.J."/>
            <person name="Scott M.A."/>
            <person name="Spackman E."/>
            <person name="Goraichik I."/>
            <person name="Dimitrov K.M."/>
            <person name="Suarez D.L."/>
            <person name="Swayne D.E."/>
        </authorList>
    </citation>
    <scope>NUCLEOTIDE SEQUENCE [LARGE SCALE GENOMIC DNA]</scope>
    <source>
        <strain evidence="1">PRJEB14757</strain>
    </source>
</reference>